<dbReference type="PROSITE" id="PS50164">
    <property type="entry name" value="GIY_YIG"/>
    <property type="match status" value="1"/>
</dbReference>
<protein>
    <recommendedName>
        <fullName evidence="3">GIY-YIG domain-containing protein</fullName>
    </recommendedName>
</protein>
<evidence type="ECO:0000259" key="3">
    <source>
        <dbReference type="PROSITE" id="PS50164"/>
    </source>
</evidence>
<dbReference type="InterPro" id="IPR035901">
    <property type="entry name" value="GIY-YIG_endonuc_sf"/>
</dbReference>
<dbReference type="CDD" id="cd10456">
    <property type="entry name" value="GIY-YIG_UPF0213"/>
    <property type="match status" value="1"/>
</dbReference>
<evidence type="ECO:0000313" key="5">
    <source>
        <dbReference type="Proteomes" id="UP000220629"/>
    </source>
</evidence>
<organism evidence="4 5">
    <name type="scientific">Burkholderia gladioli</name>
    <name type="common">Pseudomonas marginata</name>
    <name type="synonym">Phytomonas marginata</name>
    <dbReference type="NCBI Taxonomy" id="28095"/>
    <lineage>
        <taxon>Bacteria</taxon>
        <taxon>Pseudomonadati</taxon>
        <taxon>Pseudomonadota</taxon>
        <taxon>Betaproteobacteria</taxon>
        <taxon>Burkholderiales</taxon>
        <taxon>Burkholderiaceae</taxon>
        <taxon>Burkholderia</taxon>
    </lineage>
</organism>
<feature type="domain" description="GIY-YIG" evidence="3">
    <location>
        <begin position="1"/>
        <end position="78"/>
    </location>
</feature>
<name>A0A2A7S0Y0_BURGA</name>
<feature type="compositionally biased region" description="Basic residues" evidence="2">
    <location>
        <begin position="153"/>
        <end position="166"/>
    </location>
</feature>
<dbReference type="RefSeq" id="WP_098153693.1">
    <property type="nucleotide sequence ID" value="NZ_CADEQH010000028.1"/>
</dbReference>
<evidence type="ECO:0000313" key="4">
    <source>
        <dbReference type="EMBL" id="PEH37231.1"/>
    </source>
</evidence>
<dbReference type="AlphaFoldDB" id="A0A2A7S0Y0"/>
<dbReference type="PANTHER" id="PTHR34477">
    <property type="entry name" value="UPF0213 PROTEIN YHBQ"/>
    <property type="match status" value="1"/>
</dbReference>
<gene>
    <name evidence="4" type="ORF">CRM94_22010</name>
</gene>
<evidence type="ECO:0000256" key="1">
    <source>
        <dbReference type="ARBA" id="ARBA00007435"/>
    </source>
</evidence>
<comment type="caution">
    <text evidence="4">The sequence shown here is derived from an EMBL/GenBank/DDBJ whole genome shotgun (WGS) entry which is preliminary data.</text>
</comment>
<reference evidence="5" key="1">
    <citation type="submission" date="2017-09" db="EMBL/GenBank/DDBJ databases">
        <title>FDA dAtabase for Regulatory Grade micrObial Sequences (FDA-ARGOS): Supporting development and validation of Infectious Disease Dx tests.</title>
        <authorList>
            <person name="Minogue T."/>
            <person name="Wolcott M."/>
            <person name="Wasieloski L."/>
            <person name="Aguilar W."/>
            <person name="Moore D."/>
            <person name="Tallon L."/>
            <person name="Sadzewicz L."/>
            <person name="Ott S."/>
            <person name="Zhao X."/>
            <person name="Nagaraj S."/>
            <person name="Vavikolanu K."/>
            <person name="Aluvathingal J."/>
            <person name="Nadendla S."/>
            <person name="Sichtig H."/>
        </authorList>
    </citation>
    <scope>NUCLEOTIDE SEQUENCE [LARGE SCALE GENOMIC DNA]</scope>
    <source>
        <strain evidence="5">FDAARGOS_390</strain>
    </source>
</reference>
<dbReference type="InterPro" id="IPR000305">
    <property type="entry name" value="GIY-YIG_endonuc"/>
</dbReference>
<comment type="similarity">
    <text evidence="1">Belongs to the UPF0213 family.</text>
</comment>
<dbReference type="Gene3D" id="3.40.1440.10">
    <property type="entry name" value="GIY-YIG endonuclease"/>
    <property type="match status" value="1"/>
</dbReference>
<dbReference type="InterPro" id="IPR050190">
    <property type="entry name" value="UPF0213_domain"/>
</dbReference>
<dbReference type="PANTHER" id="PTHR34477:SF1">
    <property type="entry name" value="UPF0213 PROTEIN YHBQ"/>
    <property type="match status" value="1"/>
</dbReference>
<dbReference type="Pfam" id="PF01541">
    <property type="entry name" value="GIY-YIG"/>
    <property type="match status" value="1"/>
</dbReference>
<dbReference type="EMBL" id="PDDY01000004">
    <property type="protein sequence ID" value="PEH37231.1"/>
    <property type="molecule type" value="Genomic_DNA"/>
</dbReference>
<feature type="region of interest" description="Disordered" evidence="2">
    <location>
        <begin position="142"/>
        <end position="166"/>
    </location>
</feature>
<proteinExistence type="inferred from homology"/>
<accession>A0A2A7S0Y0</accession>
<dbReference type="Proteomes" id="UP000220629">
    <property type="component" value="Unassembled WGS sequence"/>
</dbReference>
<dbReference type="SUPFAM" id="SSF82771">
    <property type="entry name" value="GIY-YIG endonuclease"/>
    <property type="match status" value="1"/>
</dbReference>
<evidence type="ECO:0000256" key="2">
    <source>
        <dbReference type="SAM" id="MobiDB-lite"/>
    </source>
</evidence>
<sequence length="166" mass="17956">MSWYLYLIECEDGSVYTGITTDVDARFAQHANGTGARYTRSRKPRVVLASFELADRSSASRAEYWVKRLTPVQKRELAGGRRSLDSVLPAVIVVDDDEAIEAIEPAVTPIDMAIDAALAQVPLTATAPEAGPAAIEVGIEVQAEPALDATPPKRARRSRTARPPRA</sequence>